<dbReference type="FunFam" id="2.80.10.50:FF:000034">
    <property type="entry name" value="Dolichyl-phosphate-mannose-protein mannosyltransferase 1"/>
    <property type="match status" value="1"/>
</dbReference>
<dbReference type="EC" id="2.4.1.109" evidence="4 15"/>
<feature type="transmembrane region" description="Helical" evidence="15">
    <location>
        <begin position="680"/>
        <end position="700"/>
    </location>
</feature>
<evidence type="ECO:0000256" key="12">
    <source>
        <dbReference type="ARBA" id="ARBA00023180"/>
    </source>
</evidence>
<keyword evidence="11 15" id="KW-0472">Membrane</keyword>
<evidence type="ECO:0000256" key="9">
    <source>
        <dbReference type="ARBA" id="ARBA00022824"/>
    </source>
</evidence>
<dbReference type="SMART" id="SM00472">
    <property type="entry name" value="MIR"/>
    <property type="match status" value="3"/>
</dbReference>
<dbReference type="InterPro" id="IPR032421">
    <property type="entry name" value="PMT_4TMC"/>
</dbReference>
<dbReference type="Pfam" id="PF02815">
    <property type="entry name" value="MIR"/>
    <property type="match status" value="1"/>
</dbReference>
<comment type="catalytic activity">
    <reaction evidence="13 15">
        <text>a di-trans,poly-cis-dolichyl beta-D-mannosyl phosphate + L-threonyl-[protein] = 3-O-(alpha-D-mannosyl)-L-threonyl-[protein] + a di-trans,poly-cis-dolichyl phosphate + H(+)</text>
        <dbReference type="Rhea" id="RHEA:53396"/>
        <dbReference type="Rhea" id="RHEA-COMP:11060"/>
        <dbReference type="Rhea" id="RHEA-COMP:13547"/>
        <dbReference type="Rhea" id="RHEA-COMP:19498"/>
        <dbReference type="Rhea" id="RHEA-COMP:19501"/>
        <dbReference type="ChEBI" id="CHEBI:15378"/>
        <dbReference type="ChEBI" id="CHEBI:30013"/>
        <dbReference type="ChEBI" id="CHEBI:57683"/>
        <dbReference type="ChEBI" id="CHEBI:58211"/>
        <dbReference type="ChEBI" id="CHEBI:137323"/>
        <dbReference type="EC" id="2.4.1.109"/>
    </reaction>
</comment>
<feature type="transmembrane region" description="Helical" evidence="15">
    <location>
        <begin position="128"/>
        <end position="150"/>
    </location>
</feature>
<evidence type="ECO:0000256" key="13">
    <source>
        <dbReference type="ARBA" id="ARBA00045085"/>
    </source>
</evidence>
<proteinExistence type="inferred from homology"/>
<dbReference type="UniPathway" id="UPA00378"/>
<dbReference type="Pfam" id="PF02366">
    <property type="entry name" value="PMT"/>
    <property type="match status" value="1"/>
</dbReference>
<dbReference type="GO" id="GO:0004169">
    <property type="term" value="F:dolichyl-phosphate-mannose-protein mannosyltransferase activity"/>
    <property type="evidence" value="ECO:0007669"/>
    <property type="project" value="UniProtKB-UniRule"/>
</dbReference>
<dbReference type="Pfam" id="PF16192">
    <property type="entry name" value="PMT_4TMC"/>
    <property type="match status" value="1"/>
</dbReference>
<keyword evidence="8" id="KW-0677">Repeat</keyword>
<keyword evidence="6 15" id="KW-0808">Transferase</keyword>
<keyword evidence="7 15" id="KW-0812">Transmembrane</keyword>
<dbReference type="PANTHER" id="PTHR10050">
    <property type="entry name" value="DOLICHYL-PHOSPHATE-MANNOSE--PROTEIN MANNOSYLTRANSFERASE"/>
    <property type="match status" value="1"/>
</dbReference>
<keyword evidence="10 15" id="KW-1133">Transmembrane helix</keyword>
<evidence type="ECO:0000256" key="11">
    <source>
        <dbReference type="ARBA" id="ARBA00023136"/>
    </source>
</evidence>
<dbReference type="SUPFAM" id="SSF82109">
    <property type="entry name" value="MIR domain"/>
    <property type="match status" value="1"/>
</dbReference>
<dbReference type="InterPro" id="IPR003342">
    <property type="entry name" value="ArnT-like_N"/>
</dbReference>
<dbReference type="AlphaFoldDB" id="A0A1D8NIH9"/>
<dbReference type="EMBL" id="CP017557">
    <property type="protein sequence ID" value="AOW05440.1"/>
    <property type="molecule type" value="Genomic_DNA"/>
</dbReference>
<evidence type="ECO:0000256" key="7">
    <source>
        <dbReference type="ARBA" id="ARBA00022692"/>
    </source>
</evidence>
<dbReference type="RefSeq" id="XP_503966.3">
    <property type="nucleotide sequence ID" value="XM_503966.3"/>
</dbReference>
<sequence>MSKGEKKTVQAVYAKSALEEMAPEVTPAPGYKNLSEERALTPKDRVLIFVVSFLAGYTRFRNIWQPSSVVFDEVHFGGFARKYVIGRFFMDVHPPLAKMLFAAVGWLAGYDGEFEFSSIGVDYLSSNVPYVAMRSYPAVLGVATVALAYLTLKASGCRTATCFFGAALLAIENSLVTESRYILLDSPLIFFLALTVYFFKKFELETPFTGAWYRYLFLSGLALGATTSVKWYGLFTIAWMGLMTLWHLWWTLGDLSVTPCSFTRHFGWRAAFLIGVPISFYVAMFAVHFLCLVNTGDGASFMSPEFQNTLQHSTLIGNQPADVLLGSKITLRHLNTQGGYLHSHESLYETGSKQQQVTLYPHSDQNNDFLVENYTVTEGDFQGDQIFLKDGDVIRLKHIATGRRIHSHDFRPPVSEADYQNEVSAYGYPGFDGDANDNFRVEIVKSKSQKGVSRDRVRTIDTKFRLIHTITGCALFSHSVKLPKWAFEQQEVTCAKSGTLPNSIWYIESNSHPTLVDSTDRASYRTPSFLSKFLELNKVMWTVNKGLTDPHTWESRPESWPFLQRGINFWVKDNRQVYLLGNAPIWWLTTLSIGIFLLWKAINLLRFQRGYNDFAGRPDLRAYDVQFTSFLLGWALHYFPSYLMARQLFLHHYLCSLYFVFLGFVCSWEYFTLRIVRNKIIGGALSVGVFAAALSFYVYYSPIIYGDPWTKSLCEKGKWLPGWDFDCNSFHESLDLYNEASILPVDEKVVDSVLDPSIAEAVEDAAEAVKASEAHISPHAAPPNQKVVYKDEEGNVLDPEEVAKMAEQGKVEFRKGE</sequence>
<name>A0A1D8NIH9_YARLL</name>
<comment type="pathway">
    <text evidence="2 15">Protein modification; protein glycosylation.</text>
</comment>
<reference evidence="17 18" key="1">
    <citation type="journal article" date="2016" name="PLoS ONE">
        <title>Sequence Assembly of Yarrowia lipolytica Strain W29/CLIB89 Shows Transposable Element Diversity.</title>
        <authorList>
            <person name="Magnan C."/>
            <person name="Yu J."/>
            <person name="Chang I."/>
            <person name="Jahn E."/>
            <person name="Kanomata Y."/>
            <person name="Wu J."/>
            <person name="Zeller M."/>
            <person name="Oakes M."/>
            <person name="Baldi P."/>
            <person name="Sandmeyer S."/>
        </authorList>
    </citation>
    <scope>NUCLEOTIDE SEQUENCE [LARGE SCALE GENOMIC DNA]</scope>
    <source>
        <strain evidence="18">CLIB89(W29)</strain>
    </source>
</reference>
<keyword evidence="12" id="KW-0325">Glycoprotein</keyword>
<dbReference type="KEGG" id="yli:2911544"/>
<feature type="transmembrane region" description="Helical" evidence="15">
    <location>
        <begin position="585"/>
        <end position="602"/>
    </location>
</feature>
<keyword evidence="9 15" id="KW-0256">Endoplasmic reticulum</keyword>
<evidence type="ECO:0000256" key="14">
    <source>
        <dbReference type="ARBA" id="ARBA00045102"/>
    </source>
</evidence>
<dbReference type="eggNOG" id="KOG3359">
    <property type="taxonomic scope" value="Eukaryota"/>
</dbReference>
<feature type="transmembrane region" description="Helical" evidence="15">
    <location>
        <begin position="211"/>
        <end position="231"/>
    </location>
</feature>
<feature type="domain" description="MIR" evidence="16">
    <location>
        <begin position="320"/>
        <end position="374"/>
    </location>
</feature>
<evidence type="ECO:0000256" key="8">
    <source>
        <dbReference type="ARBA" id="ARBA00022737"/>
    </source>
</evidence>
<feature type="transmembrane region" description="Helical" evidence="15">
    <location>
        <begin position="88"/>
        <end position="108"/>
    </location>
</feature>
<feature type="domain" description="MIR" evidence="16">
    <location>
        <begin position="385"/>
        <end position="444"/>
    </location>
</feature>
<dbReference type="Gene3D" id="2.80.10.50">
    <property type="match status" value="1"/>
</dbReference>
<evidence type="ECO:0000256" key="10">
    <source>
        <dbReference type="ARBA" id="ARBA00022989"/>
    </source>
</evidence>
<dbReference type="GO" id="GO:0031502">
    <property type="term" value="C:dolichyl-phosphate-mannose-protein mannosyltransferase complex"/>
    <property type="evidence" value="ECO:0007669"/>
    <property type="project" value="UniProtKB-ARBA"/>
</dbReference>
<comment type="similarity">
    <text evidence="3 15">Belongs to the glycosyltransferase 39 family.</text>
</comment>
<feature type="transmembrane region" description="Helical" evidence="15">
    <location>
        <begin position="237"/>
        <end position="258"/>
    </location>
</feature>
<dbReference type="PROSITE" id="PS50919">
    <property type="entry name" value="MIR"/>
    <property type="match status" value="3"/>
</dbReference>
<evidence type="ECO:0000256" key="15">
    <source>
        <dbReference type="RuleBase" id="RU367007"/>
    </source>
</evidence>
<comment type="catalytic activity">
    <reaction evidence="14 15">
        <text>a di-trans,poly-cis-dolichyl beta-D-mannosyl phosphate + L-seryl-[protein] = 3-O-(alpha-D-mannosyl)-L-seryl-[protein] + a di-trans,poly-cis-dolichyl phosphate + H(+)</text>
        <dbReference type="Rhea" id="RHEA:17377"/>
        <dbReference type="Rhea" id="RHEA-COMP:9863"/>
        <dbReference type="Rhea" id="RHEA-COMP:13546"/>
        <dbReference type="Rhea" id="RHEA-COMP:19498"/>
        <dbReference type="Rhea" id="RHEA-COMP:19501"/>
        <dbReference type="ChEBI" id="CHEBI:15378"/>
        <dbReference type="ChEBI" id="CHEBI:29999"/>
        <dbReference type="ChEBI" id="CHEBI:57683"/>
        <dbReference type="ChEBI" id="CHEBI:58211"/>
        <dbReference type="ChEBI" id="CHEBI:137321"/>
        <dbReference type="EC" id="2.4.1.109"/>
    </reaction>
</comment>
<dbReference type="InterPro" id="IPR027005">
    <property type="entry name" value="PMT-like"/>
</dbReference>
<dbReference type="CDD" id="cd23283">
    <property type="entry name" value="beta-trefoil_MIR_PMT1-like"/>
    <property type="match status" value="1"/>
</dbReference>
<feature type="transmembrane region" description="Helical" evidence="15">
    <location>
        <begin position="270"/>
        <end position="290"/>
    </location>
</feature>
<organism evidence="17 18">
    <name type="scientific">Yarrowia lipolytica</name>
    <name type="common">Candida lipolytica</name>
    <dbReference type="NCBI Taxonomy" id="4952"/>
    <lineage>
        <taxon>Eukaryota</taxon>
        <taxon>Fungi</taxon>
        <taxon>Dikarya</taxon>
        <taxon>Ascomycota</taxon>
        <taxon>Saccharomycotina</taxon>
        <taxon>Dipodascomycetes</taxon>
        <taxon>Dipodascales</taxon>
        <taxon>Dipodascales incertae sedis</taxon>
        <taxon>Yarrowia</taxon>
    </lineage>
</organism>
<feature type="domain" description="MIR" evidence="16">
    <location>
        <begin position="454"/>
        <end position="510"/>
    </location>
</feature>
<feature type="transmembrane region" description="Helical" evidence="15">
    <location>
        <begin position="181"/>
        <end position="199"/>
    </location>
</feature>
<evidence type="ECO:0000256" key="2">
    <source>
        <dbReference type="ARBA" id="ARBA00004922"/>
    </source>
</evidence>
<evidence type="ECO:0000259" key="16">
    <source>
        <dbReference type="PROSITE" id="PS50919"/>
    </source>
</evidence>
<dbReference type="VEuPathDB" id="FungiDB:YALI1_E18121g"/>
<comment type="function">
    <text evidence="15">Transfers mannose from Dol-P-mannose to Ser or Thr residues on proteins.</text>
</comment>
<protein>
    <recommendedName>
        <fullName evidence="4 15">Dolichyl-phosphate-mannose--protein mannosyltransferase</fullName>
        <ecNumber evidence="4 15">2.4.1.109</ecNumber>
    </recommendedName>
</protein>
<evidence type="ECO:0000256" key="6">
    <source>
        <dbReference type="ARBA" id="ARBA00022679"/>
    </source>
</evidence>
<gene>
    <name evidence="17" type="ORF">YALI1_E18121g</name>
</gene>
<evidence type="ECO:0000256" key="5">
    <source>
        <dbReference type="ARBA" id="ARBA00022676"/>
    </source>
</evidence>
<dbReference type="InterPro" id="IPR036300">
    <property type="entry name" value="MIR_dom_sf"/>
</dbReference>
<keyword evidence="5 15" id="KW-0328">Glycosyltransferase</keyword>
<feature type="transmembrane region" description="Helical" evidence="15">
    <location>
        <begin position="649"/>
        <end position="668"/>
    </location>
</feature>
<dbReference type="InterPro" id="IPR016093">
    <property type="entry name" value="MIR_motif"/>
</dbReference>
<dbReference type="PANTHER" id="PTHR10050:SF50">
    <property type="entry name" value="DOLICHYL-PHOSPHATE-MANNOSE--PROTEIN MANNOSYLTRANSFERASE 1-RELATED"/>
    <property type="match status" value="1"/>
</dbReference>
<evidence type="ECO:0000256" key="4">
    <source>
        <dbReference type="ARBA" id="ARBA00012839"/>
    </source>
</evidence>
<comment type="subcellular location">
    <subcellularLocation>
        <location evidence="1 15">Endoplasmic reticulum membrane</location>
        <topology evidence="1 15">Multi-pass membrane protein</topology>
    </subcellularLocation>
</comment>
<evidence type="ECO:0000256" key="1">
    <source>
        <dbReference type="ARBA" id="ARBA00004477"/>
    </source>
</evidence>
<accession>A0A1D8NIH9</accession>
<evidence type="ECO:0000313" key="18">
    <source>
        <dbReference type="Proteomes" id="UP000182444"/>
    </source>
</evidence>
<dbReference type="Proteomes" id="UP000182444">
    <property type="component" value="Chromosome 1E"/>
</dbReference>
<evidence type="ECO:0000313" key="17">
    <source>
        <dbReference type="EMBL" id="AOW05440.1"/>
    </source>
</evidence>
<evidence type="ECO:0000256" key="3">
    <source>
        <dbReference type="ARBA" id="ARBA00007222"/>
    </source>
</evidence>
<dbReference type="VEuPathDB" id="FungiDB:YALI0_E15081g"/>
<dbReference type="GeneID" id="2911544"/>